<dbReference type="EMBL" id="BAAANN010000003">
    <property type="protein sequence ID" value="GAA1944807.1"/>
    <property type="molecule type" value="Genomic_DNA"/>
</dbReference>
<comment type="caution">
    <text evidence="2">The sequence shown here is derived from an EMBL/GenBank/DDBJ whole genome shotgun (WGS) entry which is preliminary data.</text>
</comment>
<dbReference type="RefSeq" id="WP_344414014.1">
    <property type="nucleotide sequence ID" value="NZ_BAAANN010000003.1"/>
</dbReference>
<dbReference type="Proteomes" id="UP001501116">
    <property type="component" value="Unassembled WGS sequence"/>
</dbReference>
<evidence type="ECO:0000313" key="2">
    <source>
        <dbReference type="EMBL" id="GAA1944807.1"/>
    </source>
</evidence>
<feature type="domain" description="DUF6879" evidence="1">
    <location>
        <begin position="11"/>
        <end position="169"/>
    </location>
</feature>
<dbReference type="InterPro" id="IPR049244">
    <property type="entry name" value="DUF6879"/>
</dbReference>
<gene>
    <name evidence="2" type="ORF">GCM10009754_10660</name>
</gene>
<dbReference type="Pfam" id="PF21806">
    <property type="entry name" value="DUF6879"/>
    <property type="match status" value="1"/>
</dbReference>
<evidence type="ECO:0000313" key="3">
    <source>
        <dbReference type="Proteomes" id="UP001501116"/>
    </source>
</evidence>
<name>A0ABP5BHM8_9PSEU</name>
<proteinExistence type="predicted"/>
<accession>A0ABP5BHM8</accession>
<reference evidence="3" key="1">
    <citation type="journal article" date="2019" name="Int. J. Syst. Evol. Microbiol.">
        <title>The Global Catalogue of Microorganisms (GCM) 10K type strain sequencing project: providing services to taxonomists for standard genome sequencing and annotation.</title>
        <authorList>
            <consortium name="The Broad Institute Genomics Platform"/>
            <consortium name="The Broad Institute Genome Sequencing Center for Infectious Disease"/>
            <person name="Wu L."/>
            <person name="Ma J."/>
        </authorList>
    </citation>
    <scope>NUCLEOTIDE SEQUENCE [LARGE SCALE GENOMIC DNA]</scope>
    <source>
        <strain evidence="3">JCM 14545</strain>
    </source>
</reference>
<organism evidence="2 3">
    <name type="scientific">Amycolatopsis minnesotensis</name>
    <dbReference type="NCBI Taxonomy" id="337894"/>
    <lineage>
        <taxon>Bacteria</taxon>
        <taxon>Bacillati</taxon>
        <taxon>Actinomycetota</taxon>
        <taxon>Actinomycetes</taxon>
        <taxon>Pseudonocardiales</taxon>
        <taxon>Pseudonocardiaceae</taxon>
        <taxon>Amycolatopsis</taxon>
    </lineage>
</organism>
<protein>
    <recommendedName>
        <fullName evidence="1">DUF6879 domain-containing protein</fullName>
    </recommendedName>
</protein>
<evidence type="ECO:0000259" key="1">
    <source>
        <dbReference type="Pfam" id="PF21806"/>
    </source>
</evidence>
<sequence>MTHLVKPGAGFAELFRTFESSAWRLETLPAYEVDEERASFERFVRTGDLDVGYLAGWLSDVRAATEAGKRFERVRVVVDPPTDYLRFEMAVAAHNIRAGEEIRVLPDRGARSLGLPERHDFWIFDDRRVAILHMSPTGRLLDVEVKDDEATLARHRAWQALAWERASPVGS</sequence>
<keyword evidence="3" id="KW-1185">Reference proteome</keyword>